<sequence>PKFGDKQVHNELSITGELTENLTDACLQIAAFINDVLGVPTQLYKADGESASKDNDYYQR</sequence>
<evidence type="ECO:0000313" key="2">
    <source>
        <dbReference type="Proteomes" id="UP000663873"/>
    </source>
</evidence>
<dbReference type="Proteomes" id="UP000663873">
    <property type="component" value="Unassembled WGS sequence"/>
</dbReference>
<feature type="non-terminal residue" evidence="1">
    <location>
        <position position="60"/>
    </location>
</feature>
<proteinExistence type="predicted"/>
<evidence type="ECO:0000313" key="1">
    <source>
        <dbReference type="EMBL" id="CAF4896899.1"/>
    </source>
</evidence>
<accession>A0A821UWX6</accession>
<organism evidence="1 2">
    <name type="scientific">Rotaria socialis</name>
    <dbReference type="NCBI Taxonomy" id="392032"/>
    <lineage>
        <taxon>Eukaryota</taxon>
        <taxon>Metazoa</taxon>
        <taxon>Spiralia</taxon>
        <taxon>Gnathifera</taxon>
        <taxon>Rotifera</taxon>
        <taxon>Eurotatoria</taxon>
        <taxon>Bdelloidea</taxon>
        <taxon>Philodinida</taxon>
        <taxon>Philodinidae</taxon>
        <taxon>Rotaria</taxon>
    </lineage>
</organism>
<dbReference type="EMBL" id="CAJOBP010075386">
    <property type="protein sequence ID" value="CAF4896899.1"/>
    <property type="molecule type" value="Genomic_DNA"/>
</dbReference>
<name>A0A821UWX6_9BILA</name>
<dbReference type="AlphaFoldDB" id="A0A821UWX6"/>
<comment type="caution">
    <text evidence="1">The sequence shown here is derived from an EMBL/GenBank/DDBJ whole genome shotgun (WGS) entry which is preliminary data.</text>
</comment>
<protein>
    <submittedName>
        <fullName evidence="1">Uncharacterized protein</fullName>
    </submittedName>
</protein>
<keyword evidence="2" id="KW-1185">Reference proteome</keyword>
<reference evidence="1" key="1">
    <citation type="submission" date="2021-02" db="EMBL/GenBank/DDBJ databases">
        <authorList>
            <person name="Nowell W R."/>
        </authorList>
    </citation>
    <scope>NUCLEOTIDE SEQUENCE</scope>
</reference>
<gene>
    <name evidence="1" type="ORF">UJA718_LOCUS45333</name>
</gene>
<feature type="non-terminal residue" evidence="1">
    <location>
        <position position="1"/>
    </location>
</feature>